<dbReference type="InterPro" id="IPR005234">
    <property type="entry name" value="ScpB_csome_segregation"/>
</dbReference>
<dbReference type="Pfam" id="PF04079">
    <property type="entry name" value="SMC_ScpB"/>
    <property type="match status" value="1"/>
</dbReference>
<evidence type="ECO:0000256" key="2">
    <source>
        <dbReference type="ARBA" id="ARBA00022618"/>
    </source>
</evidence>
<dbReference type="PANTHER" id="PTHR34298">
    <property type="entry name" value="SEGREGATION AND CONDENSATION PROTEIN B"/>
    <property type="match status" value="1"/>
</dbReference>
<dbReference type="SUPFAM" id="SSF46785">
    <property type="entry name" value="Winged helix' DNA-binding domain"/>
    <property type="match status" value="2"/>
</dbReference>
<dbReference type="Gene3D" id="1.10.10.10">
    <property type="entry name" value="Winged helix-like DNA-binding domain superfamily/Winged helix DNA-binding domain"/>
    <property type="match status" value="2"/>
</dbReference>
<reference evidence="5 6" key="1">
    <citation type="submission" date="2023-12" db="EMBL/GenBank/DDBJ databases">
        <title>Thiobacillus sedimentum sp. nov., a chemolithoautotrophic sulfur-oxidizing bacterium isolated from freshwater sediment.</title>
        <authorList>
            <person name="Luo J."/>
            <person name="Dai C."/>
        </authorList>
    </citation>
    <scope>NUCLEOTIDE SEQUENCE [LARGE SCALE GENOMIC DNA]</scope>
    <source>
        <strain evidence="5 6">SCUT-2</strain>
    </source>
</reference>
<dbReference type="EMBL" id="CP141769">
    <property type="protein sequence ID" value="WRS40513.1"/>
    <property type="molecule type" value="Genomic_DNA"/>
</dbReference>
<keyword evidence="6" id="KW-1185">Reference proteome</keyword>
<evidence type="ECO:0000256" key="4">
    <source>
        <dbReference type="ARBA" id="ARBA00023306"/>
    </source>
</evidence>
<name>A0ABZ1CM87_9PROT</name>
<keyword evidence="4" id="KW-0131">Cell cycle</keyword>
<dbReference type="RefSeq" id="WP_324781040.1">
    <property type="nucleotide sequence ID" value="NZ_CP141769.1"/>
</dbReference>
<dbReference type="InterPro" id="IPR036388">
    <property type="entry name" value="WH-like_DNA-bd_sf"/>
</dbReference>
<evidence type="ECO:0000313" key="6">
    <source>
        <dbReference type="Proteomes" id="UP001334732"/>
    </source>
</evidence>
<evidence type="ECO:0000256" key="1">
    <source>
        <dbReference type="ARBA" id="ARBA00022490"/>
    </source>
</evidence>
<sequence length="235" mass="25786">MNLQPNDNPDDLARVLEAALLAAPEPLTLADLKRMFEADGSKQSLANDVLRRSLESLQQAWHGRGVELVQVADGWRFQTRPEMQPWISRLKDEKPPHYSRAVLETLAIIAYRQPVTRGDIEDIRGVSVNPNIIKTLEERGWIEAIGHRDVPGRPALFGTTSHFLSDLGLRTLAELPPLEELGNLVAPSETALIPELRETGEVQAFGALIEVAGTHPAPMFGAVIETAAPTLTETA</sequence>
<organism evidence="5 6">
    <name type="scientific">Thiobacillus sedimenti</name>
    <dbReference type="NCBI Taxonomy" id="3110231"/>
    <lineage>
        <taxon>Bacteria</taxon>
        <taxon>Pseudomonadati</taxon>
        <taxon>Pseudomonadota</taxon>
        <taxon>Betaproteobacteria</taxon>
        <taxon>Nitrosomonadales</taxon>
        <taxon>Thiobacillaceae</taxon>
        <taxon>Thiobacillus</taxon>
    </lineage>
</organism>
<evidence type="ECO:0000313" key="5">
    <source>
        <dbReference type="EMBL" id="WRS40513.1"/>
    </source>
</evidence>
<keyword evidence="1" id="KW-0963">Cytoplasm</keyword>
<dbReference type="PANTHER" id="PTHR34298:SF2">
    <property type="entry name" value="SEGREGATION AND CONDENSATION PROTEIN B"/>
    <property type="match status" value="1"/>
</dbReference>
<dbReference type="NCBIfam" id="TIGR00281">
    <property type="entry name" value="SMC-Scp complex subunit ScpB"/>
    <property type="match status" value="1"/>
</dbReference>
<proteinExistence type="predicted"/>
<dbReference type="Proteomes" id="UP001334732">
    <property type="component" value="Chromosome"/>
</dbReference>
<protein>
    <submittedName>
        <fullName evidence="5">SMC-Scp complex subunit ScpB</fullName>
    </submittedName>
</protein>
<accession>A0ABZ1CM87</accession>
<keyword evidence="3" id="KW-0159">Chromosome partition</keyword>
<evidence type="ECO:0000256" key="3">
    <source>
        <dbReference type="ARBA" id="ARBA00022829"/>
    </source>
</evidence>
<keyword evidence="2" id="KW-0132">Cell division</keyword>
<gene>
    <name evidence="5" type="primary">scpB</name>
    <name evidence="5" type="ORF">VA613_06460</name>
</gene>
<dbReference type="InterPro" id="IPR036390">
    <property type="entry name" value="WH_DNA-bd_sf"/>
</dbReference>